<dbReference type="Gene3D" id="1.25.10.10">
    <property type="entry name" value="Leucine-rich Repeat Variant"/>
    <property type="match status" value="1"/>
</dbReference>
<dbReference type="Proteomes" id="UP000232323">
    <property type="component" value="Unassembled WGS sequence"/>
</dbReference>
<feature type="compositionally biased region" description="Basic and acidic residues" evidence="4">
    <location>
        <begin position="814"/>
        <end position="832"/>
    </location>
</feature>
<feature type="region of interest" description="Disordered" evidence="4">
    <location>
        <begin position="1401"/>
        <end position="1422"/>
    </location>
</feature>
<keyword evidence="3" id="KW-0539">Nucleus</keyword>
<evidence type="ECO:0000256" key="1">
    <source>
        <dbReference type="ARBA" id="ARBA00004123"/>
    </source>
</evidence>
<dbReference type="InterPro" id="IPR022075">
    <property type="entry name" value="Symplekin_C"/>
</dbReference>
<feature type="region of interest" description="Disordered" evidence="4">
    <location>
        <begin position="337"/>
        <end position="371"/>
    </location>
</feature>
<organism evidence="7 8">
    <name type="scientific">Chlamydomonas eustigma</name>
    <dbReference type="NCBI Taxonomy" id="1157962"/>
    <lineage>
        <taxon>Eukaryota</taxon>
        <taxon>Viridiplantae</taxon>
        <taxon>Chlorophyta</taxon>
        <taxon>core chlorophytes</taxon>
        <taxon>Chlorophyceae</taxon>
        <taxon>CS clade</taxon>
        <taxon>Chlamydomonadales</taxon>
        <taxon>Chlamydomonadaceae</taxon>
        <taxon>Chlamydomonas</taxon>
    </lineage>
</organism>
<feature type="compositionally biased region" description="Acidic residues" evidence="4">
    <location>
        <begin position="1411"/>
        <end position="1422"/>
    </location>
</feature>
<name>A0A250XNI7_9CHLO</name>
<accession>A0A250XNI7</accession>
<reference evidence="7 8" key="1">
    <citation type="submission" date="2017-08" db="EMBL/GenBank/DDBJ databases">
        <title>Acidophilic green algal genome provides insights into adaptation to an acidic environment.</title>
        <authorList>
            <person name="Hirooka S."/>
            <person name="Hirose Y."/>
            <person name="Kanesaki Y."/>
            <person name="Higuchi S."/>
            <person name="Fujiwara T."/>
            <person name="Onuma R."/>
            <person name="Era A."/>
            <person name="Ohbayashi R."/>
            <person name="Uzuka A."/>
            <person name="Nozaki H."/>
            <person name="Yoshikawa H."/>
            <person name="Miyagishima S.Y."/>
        </authorList>
    </citation>
    <scope>NUCLEOTIDE SEQUENCE [LARGE SCALE GENOMIC DNA]</scope>
    <source>
        <strain evidence="7 8">NIES-2499</strain>
    </source>
</reference>
<feature type="region of interest" description="Disordered" evidence="4">
    <location>
        <begin position="475"/>
        <end position="518"/>
    </location>
</feature>
<comment type="caution">
    <text evidence="7">The sequence shown here is derived from an EMBL/GenBank/DDBJ whole genome shotgun (WGS) entry which is preliminary data.</text>
</comment>
<feature type="compositionally biased region" description="Pro residues" evidence="4">
    <location>
        <begin position="542"/>
        <end position="565"/>
    </location>
</feature>
<feature type="compositionally biased region" description="Pro residues" evidence="4">
    <location>
        <begin position="493"/>
        <end position="510"/>
    </location>
</feature>
<evidence type="ECO:0000256" key="2">
    <source>
        <dbReference type="ARBA" id="ARBA00022664"/>
    </source>
</evidence>
<sequence>MALDHTRANAVQILNEAKLCQEGNQKVTLLSQLSELVVRKEPGLSPEFIPDLVVLQLDSFLGVRKWLSTFLGEACSQCPSPTVLELTTGGLAGLLQDSAPGVVKQALFSCIHLIRGALGQLALNPMNEELISLMENVQKIASSAVSISVTHKNDSVKVAGVKLRENMVLLFTAEHAPRLPGNVLRSSISSCSDVPLKLPSAAALAQEADAQLRGLLDMFRQQQQAGQGVSSGTLLIVLIKALSGIGVQRPGLLGRLLPSLMLLAKEGGYRASGSEEAVPLRGGEVSVGNALRLALSSIIRSRIDTSVPWRDRIVEALGHIGAEDAADSSLKYIQRQEYKEQKASKSRNRQESAEAEDQPNKRPKVGGSLTNGIAAPAEAVSMALGHATCAGGQLTGGSEVNTPPVTSASDLQQVMTLLGAILATGDRTMLAAFISNLPVSALADVVIHHMPNLPLGPPSSLSFMHVVGTSATSNISTATTSNTLPVPQHQRPPHAPPTQRPVSTPSPPPVTWQQTQHARLQGGYNISSTYPPYSSAYRQPPYGGPPPQAAYTQPPPPPGPPPNLILPPQSVLPSQQHPVPPVLLAVPPASAPDMTAQQHAPPAYLPSAAGLVGTAFVTKPGMDPGMERVGGPNTQVTGAGSRSQPQGHQKVGTSVAPPPPAPPAAPHVPSLGLPVPQLGWLSGSAPRHLPLGQPALPKDIRPTAPTALPLSATAGSALVGSGPEPLLLASEQLAELRRRAEFGELLLARMAASDPKDVGQLMLDHVVKEWKDDTGGEGLQVAERWLNALFVEYITEHGQQKTTSELPSTSGERGLGHDDKADKKGKESGIKEDALKKEVDALNLVTNDERHSLSTMLAPVASTLSSTALSETPYEEALLLLLNELWRLERQEAVKLLLLQAPCLTLPGTVNFLQSLIDHGGDWASVALSAARSLIQERPPFRSAALDLVLQAAAGLVPETRSKAVRLVCNQLIREPQLEAAIVQFASAALSRLVPKSIGVSSNIIPSEVPPSDSTFSSQEEATRFCELYSALCVVRPALLEGLAEAAAHSGVMDPAATSALQTAAVTIARALGVKSRELLSLVKQHPAGSEHVVRTMVDAAVNGEVPTVELVEACRCWYLQSQDVKIMAPLVVALPRAEVLSLMPHLLQLQGANIRSLFKKLATPQILSGSTIEPMFSPSELLVALHCPEEWGGLADVSPIVLRNAISEALHAPETFPQQALAAAISKMEGRSPLPQLFMRTVILAVKSAPTLRGFVSELLSRLVSKQIWLDKAQWRGFLMLVENSDRTFFSVLLQLPKPVLEACILPSPTTTEPYLQEHTAIKLALFASSAENPVQVLSPIQQLLDMVLARYREATAAASAAVDQAVAAVAEEAKHDKNGSSCSLLESSALEVAENLDSNLGIGRRDSPDETDIVDDDLKEDFEVEFNDD</sequence>
<dbReference type="GO" id="GO:0006397">
    <property type="term" value="P:mRNA processing"/>
    <property type="evidence" value="ECO:0007669"/>
    <property type="project" value="UniProtKB-KW"/>
</dbReference>
<feature type="region of interest" description="Disordered" evidence="4">
    <location>
        <begin position="626"/>
        <end position="669"/>
    </location>
</feature>
<dbReference type="OrthoDB" id="331600at2759"/>
<dbReference type="InterPro" id="IPR021850">
    <property type="entry name" value="Symplekin/Pta1"/>
</dbReference>
<dbReference type="STRING" id="1157962.A0A250XNI7"/>
<evidence type="ECO:0008006" key="9">
    <source>
        <dbReference type="Google" id="ProtNLM"/>
    </source>
</evidence>
<feature type="compositionally biased region" description="Polar residues" evidence="4">
    <location>
        <begin position="632"/>
        <end position="647"/>
    </location>
</feature>
<dbReference type="EMBL" id="BEGY01000131">
    <property type="protein sequence ID" value="GAX84655.1"/>
    <property type="molecule type" value="Genomic_DNA"/>
</dbReference>
<evidence type="ECO:0000256" key="4">
    <source>
        <dbReference type="SAM" id="MobiDB-lite"/>
    </source>
</evidence>
<feature type="compositionally biased region" description="Pro residues" evidence="4">
    <location>
        <begin position="656"/>
        <end position="666"/>
    </location>
</feature>
<dbReference type="Pfam" id="PF12295">
    <property type="entry name" value="Symplekin_C"/>
    <property type="match status" value="1"/>
</dbReference>
<feature type="region of interest" description="Disordered" evidence="4">
    <location>
        <begin position="534"/>
        <end position="577"/>
    </location>
</feature>
<dbReference type="GO" id="GO:0005847">
    <property type="term" value="C:mRNA cleavage and polyadenylation specificity factor complex"/>
    <property type="evidence" value="ECO:0007669"/>
    <property type="project" value="TreeGrafter"/>
</dbReference>
<protein>
    <recommendedName>
        <fullName evidence="9">Symplekin C-terminal domain-containing protein</fullName>
    </recommendedName>
</protein>
<keyword evidence="2" id="KW-0507">mRNA processing</keyword>
<dbReference type="SUPFAM" id="SSF48371">
    <property type="entry name" value="ARM repeat"/>
    <property type="match status" value="1"/>
</dbReference>
<feature type="domain" description="Symplekin/Pta1 N-terminal" evidence="5">
    <location>
        <begin position="100"/>
        <end position="327"/>
    </location>
</feature>
<feature type="domain" description="Symplekin C-terminal" evidence="6">
    <location>
        <begin position="1124"/>
        <end position="1304"/>
    </location>
</feature>
<dbReference type="InterPro" id="IPR016024">
    <property type="entry name" value="ARM-type_fold"/>
</dbReference>
<comment type="subcellular location">
    <subcellularLocation>
        <location evidence="1">Nucleus</location>
    </subcellularLocation>
</comment>
<dbReference type="PANTHER" id="PTHR15245">
    <property type="entry name" value="SYMPLEKIN-RELATED"/>
    <property type="match status" value="1"/>
</dbReference>
<gene>
    <name evidence="7" type="ORF">CEUSTIGMA_g12076.t1</name>
</gene>
<evidence type="ECO:0000313" key="8">
    <source>
        <dbReference type="Proteomes" id="UP000232323"/>
    </source>
</evidence>
<feature type="compositionally biased region" description="Basic and acidic residues" evidence="4">
    <location>
        <begin position="337"/>
        <end position="352"/>
    </location>
</feature>
<proteinExistence type="predicted"/>
<evidence type="ECO:0000313" key="7">
    <source>
        <dbReference type="EMBL" id="GAX84655.1"/>
    </source>
</evidence>
<evidence type="ECO:0000256" key="3">
    <source>
        <dbReference type="ARBA" id="ARBA00023242"/>
    </source>
</evidence>
<dbReference type="InterPro" id="IPR032460">
    <property type="entry name" value="Symplekin/Pta1_N"/>
</dbReference>
<evidence type="ECO:0000259" key="5">
    <source>
        <dbReference type="Pfam" id="PF11935"/>
    </source>
</evidence>
<dbReference type="Pfam" id="PF11935">
    <property type="entry name" value="SYMPK_PTA1_N"/>
    <property type="match status" value="1"/>
</dbReference>
<feature type="compositionally biased region" description="Polar residues" evidence="4">
    <location>
        <begin position="800"/>
        <end position="811"/>
    </location>
</feature>
<dbReference type="PANTHER" id="PTHR15245:SF20">
    <property type="entry name" value="SYMPLEKIN"/>
    <property type="match status" value="1"/>
</dbReference>
<dbReference type="InterPro" id="IPR011989">
    <property type="entry name" value="ARM-like"/>
</dbReference>
<feature type="region of interest" description="Disordered" evidence="4">
    <location>
        <begin position="800"/>
        <end position="832"/>
    </location>
</feature>
<keyword evidence="8" id="KW-1185">Reference proteome</keyword>
<evidence type="ECO:0000259" key="6">
    <source>
        <dbReference type="Pfam" id="PF12295"/>
    </source>
</evidence>